<dbReference type="EMBL" id="ACKY01000069">
    <property type="protein sequence ID" value="EEV88481.1"/>
    <property type="molecule type" value="Genomic_DNA"/>
</dbReference>
<dbReference type="HOGENOM" id="CLU_1607880_0_0_6"/>
<organism evidence="2 3">
    <name type="scientific">Cardiobacterium hominis (strain ATCC 15826 / DSM 8339 / NCTC 10426 / 6573)</name>
    <dbReference type="NCBI Taxonomy" id="638300"/>
    <lineage>
        <taxon>Bacteria</taxon>
        <taxon>Pseudomonadati</taxon>
        <taxon>Pseudomonadota</taxon>
        <taxon>Gammaproteobacteria</taxon>
        <taxon>Cardiobacteriales</taxon>
        <taxon>Cardiobacteriaceae</taxon>
        <taxon>Cardiobacterium</taxon>
    </lineage>
</organism>
<protein>
    <submittedName>
        <fullName evidence="2">Uncharacterized protein</fullName>
    </submittedName>
</protein>
<dbReference type="Proteomes" id="UP000004870">
    <property type="component" value="Unassembled WGS sequence"/>
</dbReference>
<sequence length="165" mass="19097">MLFLVLIAVFLLSLGCAVFFGWLFVQTMLLNAKPLEGIEGEFIEILLLLLLLLLLLVLFAYACYLNYRYAKFILQREFIRLEAKGLTIWHRALGHLEPLFIPWSAMLDVWVDEVYKYKYDCFLVLVWREEGDFSYMDRAASVMLLMNSVIFHDADGNEIGGKALA</sequence>
<dbReference type="GeneID" id="84788503"/>
<reference evidence="2 3" key="1">
    <citation type="submission" date="2009-08" db="EMBL/GenBank/DDBJ databases">
        <authorList>
            <person name="Qin X."/>
            <person name="Bachman B."/>
            <person name="Battles P."/>
            <person name="Bell A."/>
            <person name="Bess C."/>
            <person name="Bickham C."/>
            <person name="Chaboub L."/>
            <person name="Chen D."/>
            <person name="Coyle M."/>
            <person name="Deiros D.R."/>
            <person name="Dinh H."/>
            <person name="Forbes L."/>
            <person name="Fowler G."/>
            <person name="Francisco L."/>
            <person name="Fu Q."/>
            <person name="Gubbala S."/>
            <person name="Hale W."/>
            <person name="Han Y."/>
            <person name="Hemphill L."/>
            <person name="Highlander S.K."/>
            <person name="Hirani K."/>
            <person name="Hogues M."/>
            <person name="Jackson L."/>
            <person name="Jakkamsetti A."/>
            <person name="Javaid M."/>
            <person name="Jiang H."/>
            <person name="Korchina V."/>
            <person name="Kovar C."/>
            <person name="Lara F."/>
            <person name="Lee S."/>
            <person name="Mata R."/>
            <person name="Mathew T."/>
            <person name="Moen C."/>
            <person name="Morales K."/>
            <person name="Munidasa M."/>
            <person name="Nazareth L."/>
            <person name="Ngo R."/>
            <person name="Nguyen L."/>
            <person name="Okwuonu G."/>
            <person name="Ongeri F."/>
            <person name="Patil S."/>
            <person name="Petrosino J."/>
            <person name="Pham C."/>
            <person name="Pham P."/>
            <person name="Pu L.-L."/>
            <person name="Puazo M."/>
            <person name="Raj R."/>
            <person name="Reid J."/>
            <person name="Rouhana J."/>
            <person name="Saada N."/>
            <person name="Shang Y."/>
            <person name="Simmons D."/>
            <person name="Thornton R."/>
            <person name="Warren J."/>
            <person name="Weissenberger G."/>
            <person name="Zhang J."/>
            <person name="Zhang L."/>
            <person name="Zhou C."/>
            <person name="Zhu D."/>
            <person name="Muzny D."/>
            <person name="Worley K."/>
            <person name="Gibbs R."/>
        </authorList>
    </citation>
    <scope>NUCLEOTIDE SEQUENCE [LARGE SCALE GENOMIC DNA]</scope>
    <source>
        <strain evidence="3">ATCC 15826 / DSM 8339 / NCTC 10426 / 6573</strain>
    </source>
</reference>
<dbReference type="RefSeq" id="WP_004142665.1">
    <property type="nucleotide sequence ID" value="NZ_GG694028.1"/>
</dbReference>
<name>C8NA44_CARH6</name>
<keyword evidence="1" id="KW-0472">Membrane</keyword>
<gene>
    <name evidence="2" type="ORF">HMPREF0198_1372</name>
</gene>
<keyword evidence="1" id="KW-1133">Transmembrane helix</keyword>
<dbReference type="AlphaFoldDB" id="C8NA44"/>
<evidence type="ECO:0000313" key="3">
    <source>
        <dbReference type="Proteomes" id="UP000004870"/>
    </source>
</evidence>
<comment type="caution">
    <text evidence="2">The sequence shown here is derived from an EMBL/GenBank/DDBJ whole genome shotgun (WGS) entry which is preliminary data.</text>
</comment>
<accession>C8NA44</accession>
<evidence type="ECO:0000313" key="2">
    <source>
        <dbReference type="EMBL" id="EEV88481.1"/>
    </source>
</evidence>
<keyword evidence="3" id="KW-1185">Reference proteome</keyword>
<proteinExistence type="predicted"/>
<evidence type="ECO:0000256" key="1">
    <source>
        <dbReference type="SAM" id="Phobius"/>
    </source>
</evidence>
<feature type="transmembrane region" description="Helical" evidence="1">
    <location>
        <begin position="42"/>
        <end position="67"/>
    </location>
</feature>
<keyword evidence="1" id="KW-0812">Transmembrane</keyword>